<evidence type="ECO:0000256" key="1">
    <source>
        <dbReference type="SAM" id="Phobius"/>
    </source>
</evidence>
<protein>
    <submittedName>
        <fullName evidence="2">TIGR03987 family protein</fullName>
    </submittedName>
</protein>
<organism evidence="2 3">
    <name type="scientific">Clostridium manihotivorum</name>
    <dbReference type="NCBI Taxonomy" id="2320868"/>
    <lineage>
        <taxon>Bacteria</taxon>
        <taxon>Bacillati</taxon>
        <taxon>Bacillota</taxon>
        <taxon>Clostridia</taxon>
        <taxon>Eubacteriales</taxon>
        <taxon>Clostridiaceae</taxon>
        <taxon>Clostridium</taxon>
    </lineage>
</organism>
<dbReference type="AlphaFoldDB" id="A0A410DSA4"/>
<proteinExistence type="predicted"/>
<sequence length="132" mass="15058">MNIKLILAIVSITAALFFYTIGVLYERKTKLLQLSQVFLFWTGFLFDTLGTSLMTSIARSEAVSTKSNLAQSIHGLTGSLAILLMAFHAIWATYVIYKNDVEKKKVFHKFSIFVWLVWLIPYFIGMFMGMSK</sequence>
<evidence type="ECO:0000313" key="2">
    <source>
        <dbReference type="EMBL" id="QAA31994.1"/>
    </source>
</evidence>
<dbReference type="EMBL" id="CP025746">
    <property type="protein sequence ID" value="QAA31994.1"/>
    <property type="molecule type" value="Genomic_DNA"/>
</dbReference>
<dbReference type="OrthoDB" id="5396526at2"/>
<feature type="transmembrane region" description="Helical" evidence="1">
    <location>
        <begin position="78"/>
        <end position="97"/>
    </location>
</feature>
<feature type="transmembrane region" description="Helical" evidence="1">
    <location>
        <begin position="37"/>
        <end position="58"/>
    </location>
</feature>
<dbReference type="KEGG" id="cmah:C1I91_10210"/>
<name>A0A410DSA4_9CLOT</name>
<dbReference type="NCBIfam" id="TIGR03987">
    <property type="entry name" value="HsmA family protein"/>
    <property type="match status" value="1"/>
</dbReference>
<gene>
    <name evidence="2" type="ORF">C1I91_10210</name>
</gene>
<dbReference type="Proteomes" id="UP000286268">
    <property type="component" value="Chromosome"/>
</dbReference>
<reference evidence="2 3" key="1">
    <citation type="submission" date="2018-01" db="EMBL/GenBank/DDBJ databases">
        <title>Genome Sequencing and Assembly of Anaerobacter polyendosporus strain CT4.</title>
        <authorList>
            <person name="Tachaapaikoon C."/>
            <person name="Sutheeworapong S."/>
            <person name="Jenjaroenpun P."/>
            <person name="Wongsurawat T."/>
            <person name="Nookeaw I."/>
            <person name="Cheawchanlertfa P."/>
            <person name="Kosugi A."/>
            <person name="Cheevadhanarak S."/>
            <person name="Ratanakhanokchai K."/>
        </authorList>
    </citation>
    <scope>NUCLEOTIDE SEQUENCE [LARGE SCALE GENOMIC DNA]</scope>
    <source>
        <strain evidence="2 3">CT4</strain>
    </source>
</reference>
<keyword evidence="1" id="KW-0812">Transmembrane</keyword>
<keyword evidence="3" id="KW-1185">Reference proteome</keyword>
<keyword evidence="1" id="KW-0472">Membrane</keyword>
<keyword evidence="1" id="KW-1133">Transmembrane helix</keyword>
<evidence type="ECO:0000313" key="3">
    <source>
        <dbReference type="Proteomes" id="UP000286268"/>
    </source>
</evidence>
<feature type="transmembrane region" description="Helical" evidence="1">
    <location>
        <begin position="109"/>
        <end position="130"/>
    </location>
</feature>
<feature type="transmembrane region" description="Helical" evidence="1">
    <location>
        <begin position="6"/>
        <end position="25"/>
    </location>
</feature>
<dbReference type="RefSeq" id="WP_128212785.1">
    <property type="nucleotide sequence ID" value="NZ_CP025746.1"/>
</dbReference>
<accession>A0A410DSA4</accession>
<dbReference type="InterPro" id="IPR023813">
    <property type="entry name" value="HsmA-like"/>
</dbReference>